<evidence type="ECO:0000313" key="3">
    <source>
        <dbReference type="Proteomes" id="UP000050509"/>
    </source>
</evidence>
<dbReference type="Proteomes" id="UP000050509">
    <property type="component" value="Unassembled WGS sequence"/>
</dbReference>
<dbReference type="EMBL" id="LJCR01000245">
    <property type="protein sequence ID" value="KPV53492.1"/>
    <property type="molecule type" value="Genomic_DNA"/>
</dbReference>
<accession>A0A0P9D6R2</accession>
<gene>
    <name evidence="2" type="ORF">SE17_09345</name>
</gene>
<dbReference type="AlphaFoldDB" id="A0A0P9D6R2"/>
<evidence type="ECO:0000256" key="1">
    <source>
        <dbReference type="SAM" id="MobiDB-lite"/>
    </source>
</evidence>
<protein>
    <submittedName>
        <fullName evidence="2">Uncharacterized protein</fullName>
    </submittedName>
</protein>
<reference evidence="2 3" key="1">
    <citation type="submission" date="2015-09" db="EMBL/GenBank/DDBJ databases">
        <title>Draft genome sequence of Kouleothrix aurantiaca JCM 19913.</title>
        <authorList>
            <person name="Hemp J."/>
        </authorList>
    </citation>
    <scope>NUCLEOTIDE SEQUENCE [LARGE SCALE GENOMIC DNA]</scope>
    <source>
        <strain evidence="2 3">COM-B</strain>
    </source>
</reference>
<name>A0A0P9D6R2_9CHLR</name>
<comment type="caution">
    <text evidence="2">The sequence shown here is derived from an EMBL/GenBank/DDBJ whole genome shotgun (WGS) entry which is preliminary data.</text>
</comment>
<keyword evidence="3" id="KW-1185">Reference proteome</keyword>
<sequence>MREEPPGQRQRAAAEAEADDQNIQVRTEDDAVEEEIDALALETSECAPEDGVIDRLGGEFGIVEQATETLDFALVFRHEWHGGSNRALMSGNGLRDADERTGKRVAQSWAQGGQQLAKAYRNGIIARRGGHGVPPIRLVQAGTRIIPIVGILSTSTKK</sequence>
<evidence type="ECO:0000313" key="2">
    <source>
        <dbReference type="EMBL" id="KPV53492.1"/>
    </source>
</evidence>
<organism evidence="2 3">
    <name type="scientific">Kouleothrix aurantiaca</name>
    <dbReference type="NCBI Taxonomy" id="186479"/>
    <lineage>
        <taxon>Bacteria</taxon>
        <taxon>Bacillati</taxon>
        <taxon>Chloroflexota</taxon>
        <taxon>Chloroflexia</taxon>
        <taxon>Chloroflexales</taxon>
        <taxon>Roseiflexineae</taxon>
        <taxon>Roseiflexaceae</taxon>
        <taxon>Kouleothrix</taxon>
    </lineage>
</organism>
<feature type="region of interest" description="Disordered" evidence="1">
    <location>
        <begin position="1"/>
        <end position="26"/>
    </location>
</feature>
<proteinExistence type="predicted"/>